<evidence type="ECO:0008006" key="7">
    <source>
        <dbReference type="Google" id="ProtNLM"/>
    </source>
</evidence>
<dbReference type="Pfam" id="PF10214">
    <property type="entry name" value="Rrn6_beta-prop"/>
    <property type="match status" value="1"/>
</dbReference>
<evidence type="ECO:0000259" key="3">
    <source>
        <dbReference type="Pfam" id="PF20639"/>
    </source>
</evidence>
<feature type="region of interest" description="Disordered" evidence="1">
    <location>
        <begin position="897"/>
        <end position="985"/>
    </location>
</feature>
<dbReference type="InterPro" id="IPR048535">
    <property type="entry name" value="RRN6_beta-prop"/>
</dbReference>
<proteinExistence type="predicted"/>
<dbReference type="EMBL" id="JAPQKO010000008">
    <property type="protein sequence ID" value="KAJ5151811.1"/>
    <property type="molecule type" value="Genomic_DNA"/>
</dbReference>
<evidence type="ECO:0000256" key="1">
    <source>
        <dbReference type="SAM" id="MobiDB-lite"/>
    </source>
</evidence>
<evidence type="ECO:0000313" key="5">
    <source>
        <dbReference type="EMBL" id="KAJ5151811.1"/>
    </source>
</evidence>
<reference evidence="5" key="2">
    <citation type="journal article" date="2023" name="IMA Fungus">
        <title>Comparative genomic study of the Penicillium genus elucidates a diverse pangenome and 15 lateral gene transfer events.</title>
        <authorList>
            <person name="Petersen C."/>
            <person name="Sorensen T."/>
            <person name="Nielsen M.R."/>
            <person name="Sondergaard T.E."/>
            <person name="Sorensen J.L."/>
            <person name="Fitzpatrick D.A."/>
            <person name="Frisvad J.C."/>
            <person name="Nielsen K.L."/>
        </authorList>
    </citation>
    <scope>NUCLEOTIDE SEQUENCE</scope>
    <source>
        <strain evidence="5">IBT 21917</strain>
    </source>
</reference>
<dbReference type="GO" id="GO:0042790">
    <property type="term" value="P:nucleolar large rRNA transcription by RNA polymerase I"/>
    <property type="evidence" value="ECO:0007669"/>
    <property type="project" value="TreeGrafter"/>
</dbReference>
<feature type="domain" description="RRN6 K-rich C-terminal" evidence="3">
    <location>
        <begin position="868"/>
        <end position="985"/>
    </location>
</feature>
<gene>
    <name evidence="5" type="ORF">N7492_010106</name>
</gene>
<dbReference type="AlphaFoldDB" id="A0A9W9HLS9"/>
<organism evidence="5 6">
    <name type="scientific">Penicillium capsulatum</name>
    <dbReference type="NCBI Taxonomy" id="69766"/>
    <lineage>
        <taxon>Eukaryota</taxon>
        <taxon>Fungi</taxon>
        <taxon>Dikarya</taxon>
        <taxon>Ascomycota</taxon>
        <taxon>Pezizomycotina</taxon>
        <taxon>Eurotiomycetes</taxon>
        <taxon>Eurotiomycetidae</taxon>
        <taxon>Eurotiales</taxon>
        <taxon>Aspergillaceae</taxon>
        <taxon>Penicillium</taxon>
    </lineage>
</organism>
<feature type="compositionally biased region" description="Polar residues" evidence="1">
    <location>
        <begin position="817"/>
        <end position="833"/>
    </location>
</feature>
<accession>A0A9W9HLS9</accession>
<feature type="domain" description="RRN6 helical bundle" evidence="4">
    <location>
        <begin position="567"/>
        <end position="764"/>
    </location>
</feature>
<evidence type="ECO:0000259" key="2">
    <source>
        <dbReference type="Pfam" id="PF10214"/>
    </source>
</evidence>
<protein>
    <recommendedName>
        <fullName evidence="7">RNA polymerase I-specific transcription initiation factor RRN6-like protein</fullName>
    </recommendedName>
</protein>
<evidence type="ECO:0000313" key="6">
    <source>
        <dbReference type="Proteomes" id="UP001146351"/>
    </source>
</evidence>
<dbReference type="OrthoDB" id="4090074at2759"/>
<dbReference type="PANTHER" id="PTHR28221:SF2">
    <property type="entry name" value="RNA POLYMERASE I-SPECIFIC TRANSCRIPTION INITIATION FACTOR RRN6"/>
    <property type="match status" value="1"/>
</dbReference>
<dbReference type="Pfam" id="PF20640">
    <property type="entry name" value="Rrn6_HB"/>
    <property type="match status" value="1"/>
</dbReference>
<sequence length="985" mass="110190">MDEHPGGALHYGQVGRAVYLPEAKAWTFSRSFTRTSSFYYTGVTKTAVPSSHSLESKLSLHQARPADQRLIPHAHPDLAAHWSLVRDDAFSKLLTAIESIYDPQTSSLLDVGFAADLFHEDPKLRGTVPIAAVVTGTCSNAISFRTLVDQDTQYEASLIRLPSIGDTEKTEWSTQGAPIRQIHFAQSAEMEEKAAWMAARLSEATVIFHPLYHRDPMPMHVHRDTPATLPTLQNSRLDANPVVEIHNLQTGGYAHADVAFNPWYHRQLALVDTRGCWSVWEISGRQRRQKANWTVTRGLTGRLPWESDSSDANRPRHDGWASILWVADFSTLLVSDRRCVMLYQITGTDGQSTAVELGMGKQSEWVLDVQRSSQNASHFFLLTTSRLLWFDATLSPVDNDGPRPPMRPRFCWRHFRDPEDTTLRISELVVTGFLNLVLYSRLTELVQVFPCPSDVEEQTESNIASDPFLLDMPSTAEVSATETGSRVQFSDLVFREIGHSQGPLIDTPYNPDMTLIKLFWTDSSLATHETLFRARDKTADEKAFEIERSNILKVKRRVVHHLKKELVEDDFVVDDWDESVAPPHAKPRHIAPEPTALDLQWTLNWASIYSLAVAKLTDDMRQNSLENPGCAFDQAIDKLRDSTNEQQLTEGRISETSLELSGGRPVLGDIDDNADDLARLVATVLPENPDSTYRFITLPSHFSNIFYGMPTSSSDNQSSLDLLKTYDGMITEWLAGLPHGIPNSTRRMKERVIRGVALDLILARLVRVSNGPNGHGASRAPDSVDTDHVMEDYSLSDQGLTRQISSSQTPMAFRIPSSQTLATKGTAAQSRRSATPRAPPEQVSTPVYSSLSAFTTFNKPRRMPRNVTNLLSHWQLAVDPATYEWQKISHIEEEEAAWMSGPSTPKRGRKKRSQYSVGPQGSTLPPTPVAPMIRTWGSQPERAMPLTSSQPTLDEAPMTQTERGQFGMREVKKSHKAKKKRAAGF</sequence>
<reference evidence="5" key="1">
    <citation type="submission" date="2022-11" db="EMBL/GenBank/DDBJ databases">
        <authorList>
            <person name="Petersen C."/>
        </authorList>
    </citation>
    <scope>NUCLEOTIDE SEQUENCE</scope>
    <source>
        <strain evidence="5">IBT 21917</strain>
    </source>
</reference>
<dbReference type="InterPro" id="IPR019350">
    <property type="entry name" value="RNA_pol_I-sp_TIF_RRN6-like"/>
</dbReference>
<comment type="caution">
    <text evidence="5">The sequence shown here is derived from an EMBL/GenBank/DDBJ whole genome shotgun (WGS) entry which is preliminary data.</text>
</comment>
<feature type="compositionally biased region" description="Polar residues" evidence="1">
    <location>
        <begin position="914"/>
        <end position="924"/>
    </location>
</feature>
<dbReference type="GO" id="GO:0001179">
    <property type="term" value="F:RNA polymerase I general transcription initiation factor binding"/>
    <property type="evidence" value="ECO:0007669"/>
    <property type="project" value="TreeGrafter"/>
</dbReference>
<dbReference type="InterPro" id="IPR048537">
    <property type="entry name" value="RRN6_HB"/>
</dbReference>
<feature type="region of interest" description="Disordered" evidence="1">
    <location>
        <begin position="817"/>
        <end position="845"/>
    </location>
</feature>
<feature type="compositionally biased region" description="Basic residues" evidence="1">
    <location>
        <begin position="972"/>
        <end position="985"/>
    </location>
</feature>
<dbReference type="GO" id="GO:0070860">
    <property type="term" value="C:RNA polymerase I core factor complex"/>
    <property type="evidence" value="ECO:0007669"/>
    <property type="project" value="TreeGrafter"/>
</dbReference>
<evidence type="ECO:0000259" key="4">
    <source>
        <dbReference type="Pfam" id="PF20640"/>
    </source>
</evidence>
<name>A0A9W9HLS9_9EURO</name>
<dbReference type="Pfam" id="PF20639">
    <property type="entry name" value="Rrn6_K-rich"/>
    <property type="match status" value="1"/>
</dbReference>
<feature type="domain" description="RRN6 beta-propeller" evidence="2">
    <location>
        <begin position="102"/>
        <end position="473"/>
    </location>
</feature>
<keyword evidence="6" id="KW-1185">Reference proteome</keyword>
<dbReference type="GO" id="GO:0001163">
    <property type="term" value="F:RNA polymerase I transcription regulatory region sequence-specific DNA binding"/>
    <property type="evidence" value="ECO:0007669"/>
    <property type="project" value="TreeGrafter"/>
</dbReference>
<dbReference type="PANTHER" id="PTHR28221">
    <property type="entry name" value="RNA POLYMERASE I-SPECIFIC TRANSCRIPTION INITIATION FACTOR RRN6"/>
    <property type="match status" value="1"/>
</dbReference>
<dbReference type="Proteomes" id="UP001146351">
    <property type="component" value="Unassembled WGS sequence"/>
</dbReference>
<feature type="compositionally biased region" description="Polar residues" evidence="1">
    <location>
        <begin position="946"/>
        <end position="963"/>
    </location>
</feature>
<dbReference type="InterPro" id="IPR048536">
    <property type="entry name" value="Rrn6_K-rich"/>
</dbReference>